<evidence type="ECO:0000313" key="6">
    <source>
        <dbReference type="Proteomes" id="UP000794436"/>
    </source>
</evidence>
<reference evidence="5" key="1">
    <citation type="submission" date="2019-03" db="EMBL/GenBank/DDBJ databases">
        <title>Long read genome sequence of the mycoparasitic Pythium oligandrum ATCC 38472 isolated from sugarbeet rhizosphere.</title>
        <authorList>
            <person name="Gaulin E."/>
        </authorList>
    </citation>
    <scope>NUCLEOTIDE SEQUENCE</scope>
    <source>
        <strain evidence="5">ATCC 38472_TT</strain>
    </source>
</reference>
<comment type="caution">
    <text evidence="5">The sequence shown here is derived from an EMBL/GenBank/DDBJ whole genome shotgun (WGS) entry which is preliminary data.</text>
</comment>
<evidence type="ECO:0000256" key="2">
    <source>
        <dbReference type="ARBA" id="ARBA00005979"/>
    </source>
</evidence>
<dbReference type="Pfam" id="PF00724">
    <property type="entry name" value="Oxidored_FMN"/>
    <property type="match status" value="1"/>
</dbReference>
<feature type="domain" description="NADH:flavin oxidoreductase/NADH oxidase N-terminal" evidence="4">
    <location>
        <begin position="8"/>
        <end position="341"/>
    </location>
</feature>
<comment type="cofactor">
    <cofactor evidence="1">
        <name>FMN</name>
        <dbReference type="ChEBI" id="CHEBI:58210"/>
    </cofactor>
</comment>
<dbReference type="InterPro" id="IPR001155">
    <property type="entry name" value="OxRdtase_FMN_N"/>
</dbReference>
<dbReference type="GO" id="GO:0016628">
    <property type="term" value="F:oxidoreductase activity, acting on the CH-CH group of donors, NAD or NADP as acceptor"/>
    <property type="evidence" value="ECO:0007669"/>
    <property type="project" value="UniProtKB-ARBA"/>
</dbReference>
<dbReference type="PANTHER" id="PTHR22893:SF91">
    <property type="entry name" value="NADPH DEHYDROGENASE 2-RELATED"/>
    <property type="match status" value="1"/>
</dbReference>
<protein>
    <recommendedName>
        <fullName evidence="4">NADH:flavin oxidoreductase/NADH oxidase N-terminal domain-containing protein</fullName>
    </recommendedName>
</protein>
<organism evidence="5 6">
    <name type="scientific">Pythium oligandrum</name>
    <name type="common">Mycoparasitic fungus</name>
    <dbReference type="NCBI Taxonomy" id="41045"/>
    <lineage>
        <taxon>Eukaryota</taxon>
        <taxon>Sar</taxon>
        <taxon>Stramenopiles</taxon>
        <taxon>Oomycota</taxon>
        <taxon>Peronosporomycetes</taxon>
        <taxon>Pythiales</taxon>
        <taxon>Pythiaceae</taxon>
        <taxon>Pythium</taxon>
    </lineage>
</organism>
<dbReference type="PANTHER" id="PTHR22893">
    <property type="entry name" value="NADH OXIDOREDUCTASE-RELATED"/>
    <property type="match status" value="1"/>
</dbReference>
<dbReference type="SUPFAM" id="SSF51395">
    <property type="entry name" value="FMN-linked oxidoreductases"/>
    <property type="match status" value="1"/>
</dbReference>
<proteinExistence type="inferred from homology"/>
<gene>
    <name evidence="5" type="ORF">Poli38472_001105</name>
</gene>
<evidence type="ECO:0000256" key="3">
    <source>
        <dbReference type="ARBA" id="ARBA00023002"/>
    </source>
</evidence>
<dbReference type="InterPro" id="IPR045247">
    <property type="entry name" value="Oye-like"/>
</dbReference>
<keyword evidence="6" id="KW-1185">Reference proteome</keyword>
<comment type="similarity">
    <text evidence="2">Belongs to the NADH:flavin oxidoreductase/NADH oxidase family.</text>
</comment>
<sequence>MTTFADYKLFTPLTIGKDLTLKNRVVLAPLTRARCDPKTRTPTELNALYYEQRASAGLIITEATAVSEQGYGWYASPGLYNDDHVKAWKLVTERVHAKGGKIFVQVWHIGRQGHTSFNAKKELVSASPIALTQGRFRDANGEYVDHEVPRELQVNEIAQIVEDFRKCAQLAKDAGFDGFEIHAAGGYLIDQFLQSVSNKRTDNYGGSFENRTRFLLEIIEAVKSVWPSDRIGVRLAPNSLYGEMGSEDNYELFAYVFQQLSGLNLAYLALLDGLGFGYHDKSRLLTGFDAKLHFKGTVMGAISYTRDLAEGAIRSGSFDAVCYGRLFISNPDLVERFQNDWPLAGDAPRDVYWDPAKGAEGYTSYPAYDVNHFLENANGHTSAHPEAERVTGFPFVSNHT</sequence>
<name>A0A8K1CSW1_PYTOL</name>
<dbReference type="EMBL" id="SPLM01000001">
    <property type="protein sequence ID" value="TMW68949.1"/>
    <property type="molecule type" value="Genomic_DNA"/>
</dbReference>
<dbReference type="FunFam" id="3.20.20.70:FF:000059">
    <property type="entry name" value="N-ethylmaleimide reductase, FMN-linked"/>
    <property type="match status" value="1"/>
</dbReference>
<dbReference type="CDD" id="cd02933">
    <property type="entry name" value="OYE_like_FMN"/>
    <property type="match status" value="1"/>
</dbReference>
<dbReference type="Proteomes" id="UP000794436">
    <property type="component" value="Unassembled WGS sequence"/>
</dbReference>
<dbReference type="Gene3D" id="3.20.20.70">
    <property type="entry name" value="Aldolase class I"/>
    <property type="match status" value="1"/>
</dbReference>
<evidence type="ECO:0000313" key="5">
    <source>
        <dbReference type="EMBL" id="TMW68949.1"/>
    </source>
</evidence>
<dbReference type="InterPro" id="IPR013785">
    <property type="entry name" value="Aldolase_TIM"/>
</dbReference>
<evidence type="ECO:0000259" key="4">
    <source>
        <dbReference type="Pfam" id="PF00724"/>
    </source>
</evidence>
<dbReference type="AlphaFoldDB" id="A0A8K1CSW1"/>
<evidence type="ECO:0000256" key="1">
    <source>
        <dbReference type="ARBA" id="ARBA00001917"/>
    </source>
</evidence>
<dbReference type="GO" id="GO:0010181">
    <property type="term" value="F:FMN binding"/>
    <property type="evidence" value="ECO:0007669"/>
    <property type="project" value="InterPro"/>
</dbReference>
<keyword evidence="3" id="KW-0560">Oxidoreductase</keyword>
<dbReference type="GO" id="GO:0005829">
    <property type="term" value="C:cytosol"/>
    <property type="evidence" value="ECO:0007669"/>
    <property type="project" value="UniProtKB-ARBA"/>
</dbReference>
<dbReference type="OrthoDB" id="432686at2759"/>
<accession>A0A8K1CSW1</accession>